<keyword evidence="7" id="KW-0808">Transferase</keyword>
<accession>A0A2D2ASY5</accession>
<proteinExistence type="inferred from homology"/>
<dbReference type="Gene3D" id="3.40.50.300">
    <property type="entry name" value="P-loop containing nucleotide triphosphate hydrolases"/>
    <property type="match status" value="1"/>
</dbReference>
<feature type="domain" description="Tyrosine-protein kinase G-rich" evidence="20">
    <location>
        <begin position="406"/>
        <end position="479"/>
    </location>
</feature>
<name>A0A2D2ASY5_9CAUL</name>
<dbReference type="GO" id="GO:0005524">
    <property type="term" value="F:ATP binding"/>
    <property type="evidence" value="ECO:0007669"/>
    <property type="project" value="UniProtKB-KW"/>
</dbReference>
<evidence type="ECO:0000256" key="13">
    <source>
        <dbReference type="ARBA" id="ARBA00023136"/>
    </source>
</evidence>
<evidence type="ECO:0000256" key="6">
    <source>
        <dbReference type="ARBA" id="ARBA00022519"/>
    </source>
</evidence>
<dbReference type="Pfam" id="PF13807">
    <property type="entry name" value="GNVR"/>
    <property type="match status" value="1"/>
</dbReference>
<sequence>MLGKDNDARPISLRDQRAPVIVGAAPVPWTAMEETAEPAFNLVEYWRMLLKHRVLIAVIFVAALVVGVAATLLMTPIYTADATLQIDREAAKVVEGDVSPQETSTLGMEFFQTQYGLLESRMLAERVADNLGLNSSNAFLEQMNVDPREEGSTDAERRAKRKEQVVQVLQDNLVIKPVTGSRLVHVVFSSPDPALSAKISNAFAENFIKANLDRRFESSAYARDFLEDRIAQVKARLEETERQLVAYAAEQQIINLTEPDEKTGAAQSLVATDLASMNQALAQATAARVSAEAKWRQASTAAVMTLPEVLQNPAVQQIAQDRARLNAEYQQKLRVYKPDFPEMQQLKAQLSELDAQQNAIAGDIRASLRARYSAALAEEQSLRGRVGGLKQDVLSLRSRSVQYNILQRELDTSRTLYDGLLQRYKEIGVAGGVAANNISLVDRAEPPSRPSKPSIPLNILVSAIVGLGLGVLMAFIREALDESLSTPEDVEAKLGVPVLGAIPLLEKGVRPAAALDEIRSSFAEAYYSLRTALQFSTPDGVPSTLLITSAKPSEGKSTTALAVARSLARVGGSVLLIDSDLRNPSMHQVLAAENSKGLSNILAGGASLQAVVQPTSEPNLSFVACGPLPPNPAELLSGNRVSLLLEEACRHFDTVVIDGPPVLGLSDAPLLASQVGGTLFVLEAGGTRRGQARGALKRLRMGQARLLGIVLTKFNMKTTSYGYSYSYDYTYGSTGSQGSLQTSRRSA</sequence>
<dbReference type="InterPro" id="IPR032807">
    <property type="entry name" value="GNVR"/>
</dbReference>
<keyword evidence="13 17" id="KW-0472">Membrane</keyword>
<dbReference type="EMBL" id="CP024201">
    <property type="protein sequence ID" value="ATQ41128.1"/>
    <property type="molecule type" value="Genomic_DNA"/>
</dbReference>
<comment type="similarity">
    <text evidence="3">Belongs to the etk/wzc family.</text>
</comment>
<dbReference type="KEGG" id="cmb:CSW64_01240"/>
<dbReference type="OrthoDB" id="230260at2"/>
<dbReference type="InterPro" id="IPR027417">
    <property type="entry name" value="P-loop_NTPase"/>
</dbReference>
<evidence type="ECO:0000256" key="2">
    <source>
        <dbReference type="ARBA" id="ARBA00007316"/>
    </source>
</evidence>
<dbReference type="InterPro" id="IPR050445">
    <property type="entry name" value="Bact_polysacc_biosynth/exp"/>
</dbReference>
<evidence type="ECO:0000256" key="11">
    <source>
        <dbReference type="ARBA" id="ARBA00022840"/>
    </source>
</evidence>
<keyword evidence="8 17" id="KW-0812">Transmembrane</keyword>
<evidence type="ECO:0000313" key="22">
    <source>
        <dbReference type="Proteomes" id="UP000228945"/>
    </source>
</evidence>
<evidence type="ECO:0000256" key="17">
    <source>
        <dbReference type="SAM" id="Phobius"/>
    </source>
</evidence>
<evidence type="ECO:0000256" key="9">
    <source>
        <dbReference type="ARBA" id="ARBA00022741"/>
    </source>
</evidence>
<dbReference type="GO" id="GO:0005886">
    <property type="term" value="C:plasma membrane"/>
    <property type="evidence" value="ECO:0007669"/>
    <property type="project" value="UniProtKB-SubCell"/>
</dbReference>
<keyword evidence="22" id="KW-1185">Reference proteome</keyword>
<evidence type="ECO:0000256" key="5">
    <source>
        <dbReference type="ARBA" id="ARBA00022475"/>
    </source>
</evidence>
<feature type="coiled-coil region" evidence="16">
    <location>
        <begin position="223"/>
        <end position="250"/>
    </location>
</feature>
<dbReference type="InterPro" id="IPR005702">
    <property type="entry name" value="Wzc-like_C"/>
</dbReference>
<evidence type="ECO:0000256" key="10">
    <source>
        <dbReference type="ARBA" id="ARBA00022777"/>
    </source>
</evidence>
<dbReference type="Proteomes" id="UP000228945">
    <property type="component" value="Chromosome"/>
</dbReference>
<keyword evidence="12 17" id="KW-1133">Transmembrane helix</keyword>
<protein>
    <recommendedName>
        <fullName evidence="4">non-specific protein-tyrosine kinase</fullName>
        <ecNumber evidence="4">2.7.10.2</ecNumber>
    </recommendedName>
</protein>
<comment type="subcellular location">
    <subcellularLocation>
        <location evidence="1">Cell inner membrane</location>
        <topology evidence="1">Multi-pass membrane protein</topology>
    </subcellularLocation>
</comment>
<dbReference type="NCBIfam" id="TIGR01007">
    <property type="entry name" value="eps_fam"/>
    <property type="match status" value="1"/>
</dbReference>
<keyword evidence="9" id="KW-0547">Nucleotide-binding</keyword>
<dbReference type="Pfam" id="PF13614">
    <property type="entry name" value="AAA_31"/>
    <property type="match status" value="1"/>
</dbReference>
<feature type="transmembrane region" description="Helical" evidence="17">
    <location>
        <begin position="54"/>
        <end position="78"/>
    </location>
</feature>
<keyword evidence="6" id="KW-0997">Cell inner membrane</keyword>
<dbReference type="CDD" id="cd05387">
    <property type="entry name" value="BY-kinase"/>
    <property type="match status" value="1"/>
</dbReference>
<dbReference type="InterPro" id="IPR003856">
    <property type="entry name" value="LPS_length_determ_N"/>
</dbReference>
<keyword evidence="11" id="KW-0067">ATP-binding</keyword>
<evidence type="ECO:0000256" key="3">
    <source>
        <dbReference type="ARBA" id="ARBA00008883"/>
    </source>
</evidence>
<dbReference type="GO" id="GO:0004715">
    <property type="term" value="F:non-membrane spanning protein tyrosine kinase activity"/>
    <property type="evidence" value="ECO:0007669"/>
    <property type="project" value="UniProtKB-EC"/>
</dbReference>
<evidence type="ECO:0000256" key="7">
    <source>
        <dbReference type="ARBA" id="ARBA00022679"/>
    </source>
</evidence>
<dbReference type="PANTHER" id="PTHR32309">
    <property type="entry name" value="TYROSINE-PROTEIN KINASE"/>
    <property type="match status" value="1"/>
</dbReference>
<reference evidence="21 22" key="1">
    <citation type="submission" date="2017-10" db="EMBL/GenBank/DDBJ databases">
        <title>Genome sequence of Caulobacter mirabilis FWC38.</title>
        <authorList>
            <person name="Fiebig A."/>
            <person name="Crosson S."/>
        </authorList>
    </citation>
    <scope>NUCLEOTIDE SEQUENCE [LARGE SCALE GENOMIC DNA]</scope>
    <source>
        <strain evidence="21 22">FWC 38</strain>
    </source>
</reference>
<evidence type="ECO:0000256" key="16">
    <source>
        <dbReference type="SAM" id="Coils"/>
    </source>
</evidence>
<dbReference type="SUPFAM" id="SSF52540">
    <property type="entry name" value="P-loop containing nucleoside triphosphate hydrolases"/>
    <property type="match status" value="1"/>
</dbReference>
<evidence type="ECO:0000256" key="12">
    <source>
        <dbReference type="ARBA" id="ARBA00022989"/>
    </source>
</evidence>
<keyword evidence="5" id="KW-1003">Cell membrane</keyword>
<dbReference type="PANTHER" id="PTHR32309:SF13">
    <property type="entry name" value="FERRIC ENTEROBACTIN TRANSPORT PROTEIN FEPE"/>
    <property type="match status" value="1"/>
</dbReference>
<evidence type="ECO:0000313" key="21">
    <source>
        <dbReference type="EMBL" id="ATQ41128.1"/>
    </source>
</evidence>
<dbReference type="EC" id="2.7.10.2" evidence="4"/>
<evidence type="ECO:0000259" key="20">
    <source>
        <dbReference type="Pfam" id="PF13807"/>
    </source>
</evidence>
<evidence type="ECO:0000256" key="4">
    <source>
        <dbReference type="ARBA" id="ARBA00011903"/>
    </source>
</evidence>
<feature type="domain" description="AAA" evidence="19">
    <location>
        <begin position="548"/>
        <end position="666"/>
    </location>
</feature>
<comment type="similarity">
    <text evidence="2">Belongs to the CpsD/CapB family.</text>
</comment>
<dbReference type="AlphaFoldDB" id="A0A2D2ASY5"/>
<evidence type="ECO:0000256" key="14">
    <source>
        <dbReference type="ARBA" id="ARBA00023137"/>
    </source>
</evidence>
<evidence type="ECO:0000256" key="1">
    <source>
        <dbReference type="ARBA" id="ARBA00004429"/>
    </source>
</evidence>
<organism evidence="21 22">
    <name type="scientific">Caulobacter mirabilis</name>
    <dbReference type="NCBI Taxonomy" id="69666"/>
    <lineage>
        <taxon>Bacteria</taxon>
        <taxon>Pseudomonadati</taxon>
        <taxon>Pseudomonadota</taxon>
        <taxon>Alphaproteobacteria</taxon>
        <taxon>Caulobacterales</taxon>
        <taxon>Caulobacteraceae</taxon>
        <taxon>Caulobacter</taxon>
    </lineage>
</organism>
<keyword evidence="16" id="KW-0175">Coiled coil</keyword>
<keyword evidence="10" id="KW-0418">Kinase</keyword>
<dbReference type="Pfam" id="PF02706">
    <property type="entry name" value="Wzz"/>
    <property type="match status" value="1"/>
</dbReference>
<evidence type="ECO:0000256" key="8">
    <source>
        <dbReference type="ARBA" id="ARBA00022692"/>
    </source>
</evidence>
<dbReference type="InterPro" id="IPR025669">
    <property type="entry name" value="AAA_dom"/>
</dbReference>
<gene>
    <name evidence="21" type="ORF">CSW64_01240</name>
</gene>
<comment type="catalytic activity">
    <reaction evidence="15">
        <text>L-tyrosyl-[protein] + ATP = O-phospho-L-tyrosyl-[protein] + ADP + H(+)</text>
        <dbReference type="Rhea" id="RHEA:10596"/>
        <dbReference type="Rhea" id="RHEA-COMP:10136"/>
        <dbReference type="Rhea" id="RHEA-COMP:20101"/>
        <dbReference type="ChEBI" id="CHEBI:15378"/>
        <dbReference type="ChEBI" id="CHEBI:30616"/>
        <dbReference type="ChEBI" id="CHEBI:46858"/>
        <dbReference type="ChEBI" id="CHEBI:61978"/>
        <dbReference type="ChEBI" id="CHEBI:456216"/>
        <dbReference type="EC" id="2.7.10.2"/>
    </reaction>
</comment>
<evidence type="ECO:0000259" key="19">
    <source>
        <dbReference type="Pfam" id="PF13614"/>
    </source>
</evidence>
<feature type="domain" description="Polysaccharide chain length determinant N-terminal" evidence="18">
    <location>
        <begin position="40"/>
        <end position="131"/>
    </location>
</feature>
<evidence type="ECO:0000256" key="15">
    <source>
        <dbReference type="ARBA" id="ARBA00051245"/>
    </source>
</evidence>
<keyword evidence="14" id="KW-0829">Tyrosine-protein kinase</keyword>
<evidence type="ECO:0000259" key="18">
    <source>
        <dbReference type="Pfam" id="PF02706"/>
    </source>
</evidence>